<evidence type="ECO:0000256" key="18">
    <source>
        <dbReference type="ARBA" id="ARBA00023242"/>
    </source>
</evidence>
<dbReference type="GO" id="GO:0003723">
    <property type="term" value="F:RNA binding"/>
    <property type="evidence" value="ECO:0007669"/>
    <property type="project" value="UniProtKB-KW"/>
</dbReference>
<proteinExistence type="inferred from homology"/>
<gene>
    <name evidence="25" type="ORF">TRICI_001552</name>
</gene>
<feature type="compositionally biased region" description="Low complexity" evidence="23">
    <location>
        <begin position="12"/>
        <end position="36"/>
    </location>
</feature>
<name>A0A642V839_9ASCO</name>
<dbReference type="InterPro" id="IPR050410">
    <property type="entry name" value="CCR4/nocturin_mRNA_transcr"/>
</dbReference>
<evidence type="ECO:0000256" key="7">
    <source>
        <dbReference type="ARBA" id="ARBA00022490"/>
    </source>
</evidence>
<keyword evidence="7" id="KW-0963">Cytoplasm</keyword>
<dbReference type="GO" id="GO:0005634">
    <property type="term" value="C:nucleus"/>
    <property type="evidence" value="ECO:0007669"/>
    <property type="project" value="UniProtKB-SubCell"/>
</dbReference>
<dbReference type="Proteomes" id="UP000761534">
    <property type="component" value="Unassembled WGS sequence"/>
</dbReference>
<feature type="compositionally biased region" description="Low complexity" evidence="23">
    <location>
        <begin position="121"/>
        <end position="132"/>
    </location>
</feature>
<feature type="region of interest" description="Disordered" evidence="23">
    <location>
        <begin position="121"/>
        <end position="163"/>
    </location>
</feature>
<evidence type="ECO:0000256" key="9">
    <source>
        <dbReference type="ARBA" id="ARBA00022722"/>
    </source>
</evidence>
<dbReference type="InterPro" id="IPR032675">
    <property type="entry name" value="LRR_dom_sf"/>
</dbReference>
<dbReference type="InterPro" id="IPR036691">
    <property type="entry name" value="Endo/exonu/phosph_ase_sf"/>
</dbReference>
<dbReference type="Pfam" id="PF03372">
    <property type="entry name" value="Exo_endo_phos"/>
    <property type="match status" value="1"/>
</dbReference>
<evidence type="ECO:0000256" key="23">
    <source>
        <dbReference type="SAM" id="MobiDB-lite"/>
    </source>
</evidence>
<evidence type="ECO:0000256" key="4">
    <source>
        <dbReference type="ARBA" id="ARBA00004496"/>
    </source>
</evidence>
<keyword evidence="8" id="KW-0433">Leucine-rich repeat</keyword>
<evidence type="ECO:0000256" key="6">
    <source>
        <dbReference type="ARBA" id="ARBA00012161"/>
    </source>
</evidence>
<feature type="region of interest" description="Disordered" evidence="23">
    <location>
        <begin position="1"/>
        <end position="62"/>
    </location>
</feature>
<evidence type="ECO:0000256" key="15">
    <source>
        <dbReference type="ARBA" id="ARBA00022884"/>
    </source>
</evidence>
<evidence type="ECO:0000256" key="5">
    <source>
        <dbReference type="ARBA" id="ARBA00010774"/>
    </source>
</evidence>
<evidence type="ECO:0000256" key="13">
    <source>
        <dbReference type="ARBA" id="ARBA00022839"/>
    </source>
</evidence>
<dbReference type="GO" id="GO:0005737">
    <property type="term" value="C:cytoplasm"/>
    <property type="evidence" value="ECO:0007669"/>
    <property type="project" value="UniProtKB-SubCell"/>
</dbReference>
<evidence type="ECO:0000256" key="14">
    <source>
        <dbReference type="ARBA" id="ARBA00022842"/>
    </source>
</evidence>
<evidence type="ECO:0000256" key="1">
    <source>
        <dbReference type="ARBA" id="ARBA00001663"/>
    </source>
</evidence>
<keyword evidence="16" id="KW-0805">Transcription regulation</keyword>
<dbReference type="Pfam" id="PF12799">
    <property type="entry name" value="LRR_4"/>
    <property type="match status" value="1"/>
</dbReference>
<dbReference type="SUPFAM" id="SSF56219">
    <property type="entry name" value="DNase I-like"/>
    <property type="match status" value="1"/>
</dbReference>
<keyword evidence="17" id="KW-0804">Transcription</keyword>
<dbReference type="GO" id="GO:0046872">
    <property type="term" value="F:metal ion binding"/>
    <property type="evidence" value="ECO:0007669"/>
    <property type="project" value="UniProtKB-KW"/>
</dbReference>
<evidence type="ECO:0000256" key="20">
    <source>
        <dbReference type="ARBA" id="ARBA00030493"/>
    </source>
</evidence>
<evidence type="ECO:0000256" key="3">
    <source>
        <dbReference type="ARBA" id="ARBA00004123"/>
    </source>
</evidence>
<dbReference type="InterPro" id="IPR005135">
    <property type="entry name" value="Endo/exonuclease/phosphatase"/>
</dbReference>
<dbReference type="InterPro" id="IPR025875">
    <property type="entry name" value="Leu-rich_rpt_4"/>
</dbReference>
<dbReference type="PANTHER" id="PTHR12121:SF100">
    <property type="entry name" value="POLY(A)-SPECIFIC RIBONUCLEASE"/>
    <property type="match status" value="1"/>
</dbReference>
<dbReference type="CDD" id="cd09097">
    <property type="entry name" value="Deadenylase_CCR4"/>
    <property type="match status" value="1"/>
</dbReference>
<keyword evidence="11" id="KW-0677">Repeat</keyword>
<evidence type="ECO:0000256" key="2">
    <source>
        <dbReference type="ARBA" id="ARBA00001946"/>
    </source>
</evidence>
<keyword evidence="12" id="KW-0378">Hydrolase</keyword>
<dbReference type="VEuPathDB" id="FungiDB:TRICI_001552"/>
<evidence type="ECO:0000256" key="21">
    <source>
        <dbReference type="ARBA" id="ARBA00031469"/>
    </source>
</evidence>
<evidence type="ECO:0000256" key="17">
    <source>
        <dbReference type="ARBA" id="ARBA00023163"/>
    </source>
</evidence>
<feature type="compositionally biased region" description="Polar residues" evidence="23">
    <location>
        <begin position="1"/>
        <end position="11"/>
    </location>
</feature>
<keyword evidence="14" id="KW-0460">Magnesium</keyword>
<protein>
    <recommendedName>
        <fullName evidence="19">CCR4-Not complex 3'-5'-exoribonuclease subunit Ccr4</fullName>
        <ecNumber evidence="6">3.1.13.4</ecNumber>
    </recommendedName>
    <alternativeName>
        <fullName evidence="20">Carbon catabolite repressor protein 4</fullName>
    </alternativeName>
    <alternativeName>
        <fullName evidence="21">Cytoplasmic deadenylase</fullName>
    </alternativeName>
    <alternativeName>
        <fullName evidence="22">Glucose-repressible alcohol dehydrogenase transcriptional effector</fullName>
    </alternativeName>
</protein>
<feature type="compositionally biased region" description="Polar residues" evidence="23">
    <location>
        <begin position="44"/>
        <end position="54"/>
    </location>
</feature>
<feature type="region of interest" description="Disordered" evidence="23">
    <location>
        <begin position="319"/>
        <end position="338"/>
    </location>
</feature>
<dbReference type="InterPro" id="IPR003591">
    <property type="entry name" value="Leu-rich_rpt_typical-subtyp"/>
</dbReference>
<dbReference type="SUPFAM" id="SSF52058">
    <property type="entry name" value="L domain-like"/>
    <property type="match status" value="1"/>
</dbReference>
<evidence type="ECO:0000256" key="10">
    <source>
        <dbReference type="ARBA" id="ARBA00022723"/>
    </source>
</evidence>
<keyword evidence="10" id="KW-0479">Metal-binding</keyword>
<keyword evidence="15" id="KW-0694">RNA-binding</keyword>
<organism evidence="25 26">
    <name type="scientific">Trichomonascus ciferrii</name>
    <dbReference type="NCBI Taxonomy" id="44093"/>
    <lineage>
        <taxon>Eukaryota</taxon>
        <taxon>Fungi</taxon>
        <taxon>Dikarya</taxon>
        <taxon>Ascomycota</taxon>
        <taxon>Saccharomycotina</taxon>
        <taxon>Dipodascomycetes</taxon>
        <taxon>Dipodascales</taxon>
        <taxon>Trichomonascaceae</taxon>
        <taxon>Trichomonascus</taxon>
        <taxon>Trichomonascus ciferrii complex</taxon>
    </lineage>
</organism>
<evidence type="ECO:0000256" key="11">
    <source>
        <dbReference type="ARBA" id="ARBA00022737"/>
    </source>
</evidence>
<comment type="cofactor">
    <cofactor evidence="2">
        <name>Mg(2+)</name>
        <dbReference type="ChEBI" id="CHEBI:18420"/>
    </cofactor>
</comment>
<dbReference type="EMBL" id="SWFS01000112">
    <property type="protein sequence ID" value="KAA8916270.1"/>
    <property type="molecule type" value="Genomic_DNA"/>
</dbReference>
<comment type="similarity">
    <text evidence="5">Belongs to the CCR4/nocturin family.</text>
</comment>
<dbReference type="GO" id="GO:0004535">
    <property type="term" value="F:poly(A)-specific ribonuclease activity"/>
    <property type="evidence" value="ECO:0007669"/>
    <property type="project" value="UniProtKB-EC"/>
</dbReference>
<evidence type="ECO:0000256" key="8">
    <source>
        <dbReference type="ARBA" id="ARBA00022614"/>
    </source>
</evidence>
<dbReference type="PROSITE" id="PS51450">
    <property type="entry name" value="LRR"/>
    <property type="match status" value="2"/>
</dbReference>
<comment type="caution">
    <text evidence="25">The sequence shown here is derived from an EMBL/GenBank/DDBJ whole genome shotgun (WGS) entry which is preliminary data.</text>
</comment>
<dbReference type="SMART" id="SM00369">
    <property type="entry name" value="LRR_TYP"/>
    <property type="match status" value="3"/>
</dbReference>
<sequence>MIKPNTYQRAATTTTTTTTGGVTEQQGYSSSLQQQQPGYAADGSSPTNAMNSSPYGYPAYDGSPPSNVMSSVYWQQQVQLAQLSRQTNSSHNYARSAAVSSRGNTGVPMTVYELATQIVDQQQQQEQPLPQLHPNGTPVKGSASAATNGNRRQKKVPLEEERQRRINEEVNKQYWTALDLSGQGIYRVAPKLFKYHFLQRLYLNHNKLTEVPPAITHLKQLKVLDLSDNAITALPAELGLVYTLRYLFLFDNKIQALPYEFGNLFQLDMLGIEGNPINEHTRDMLAKEGTRGVIIDLRERAPIKATSPPREWLLFEDKHTPKQQQQQEDNNDSSNSLPDPFTVMSYNILCDHYATPQLYGYTPSWALGWKYRSELIRGEILNYEADLVCLQEVDGNNYEKTWVPQLAEKGYKGVFWPKTRSRTMSENDAKRVDGCATFYKTSKFKLVERHCSEYNSLALRREDFKKTADIYNRVMNKDNIAVISVFELVNSPGQLVIVANTHLHWDPAFNDVKLVQVALLLEELDRMASKYASSSTSEGSRYPKYTDKKQIPMLICGDYNSVVDSGVYQLFSQGSVPAKHPDMEGRAYGKFTEEGMSHPFNLKSAYADIGELPFTNFTPNFVEVIDYIWYSTGTLNVKGVLGPMDKDYVNQFIAIPNAHHPSDHIPLVSEFGYNRIKEPTPKPPVNWKK</sequence>
<dbReference type="FunFam" id="3.60.10.10:FF:000037">
    <property type="entry name" value="Glucose-repressible alcohol dehydrogenase transcriptional effector"/>
    <property type="match status" value="1"/>
</dbReference>
<dbReference type="PANTHER" id="PTHR12121">
    <property type="entry name" value="CARBON CATABOLITE REPRESSOR PROTEIN 4"/>
    <property type="match status" value="1"/>
</dbReference>
<evidence type="ECO:0000256" key="22">
    <source>
        <dbReference type="ARBA" id="ARBA00033317"/>
    </source>
</evidence>
<keyword evidence="26" id="KW-1185">Reference proteome</keyword>
<evidence type="ECO:0000256" key="16">
    <source>
        <dbReference type="ARBA" id="ARBA00023015"/>
    </source>
</evidence>
<keyword evidence="18" id="KW-0539">Nucleus</keyword>
<feature type="compositionally biased region" description="Low complexity" evidence="23">
    <location>
        <begin position="323"/>
        <end position="336"/>
    </location>
</feature>
<feature type="domain" description="Endonuclease/exonuclease/phosphatase" evidence="24">
    <location>
        <begin position="344"/>
        <end position="664"/>
    </location>
</feature>
<evidence type="ECO:0000313" key="25">
    <source>
        <dbReference type="EMBL" id="KAA8916270.1"/>
    </source>
</evidence>
<dbReference type="EC" id="3.1.13.4" evidence="6"/>
<evidence type="ECO:0000259" key="24">
    <source>
        <dbReference type="Pfam" id="PF03372"/>
    </source>
</evidence>
<evidence type="ECO:0000313" key="26">
    <source>
        <dbReference type="Proteomes" id="UP000761534"/>
    </source>
</evidence>
<accession>A0A642V839</accession>
<comment type="subcellular location">
    <subcellularLocation>
        <location evidence="4">Cytoplasm</location>
    </subcellularLocation>
    <subcellularLocation>
        <location evidence="3">Nucleus</location>
    </subcellularLocation>
</comment>
<reference evidence="25" key="1">
    <citation type="journal article" date="2019" name="G3 (Bethesda)">
        <title>Genome Assemblies of Two Rare Opportunistic Yeast Pathogens: Diutina rugosa (syn. Candida rugosa) and Trichomonascus ciferrii (syn. Candida ciferrii).</title>
        <authorList>
            <person name="Mixao V."/>
            <person name="Saus E."/>
            <person name="Hansen A.P."/>
            <person name="Lass-Florl C."/>
            <person name="Gabaldon T."/>
        </authorList>
    </citation>
    <scope>NUCLEOTIDE SEQUENCE</scope>
    <source>
        <strain evidence="25">CBS 4856</strain>
    </source>
</reference>
<dbReference type="InterPro" id="IPR001611">
    <property type="entry name" value="Leu-rich_rpt"/>
</dbReference>
<evidence type="ECO:0000256" key="19">
    <source>
        <dbReference type="ARBA" id="ARBA00023475"/>
    </source>
</evidence>
<keyword evidence="9" id="KW-0540">Nuclease</keyword>
<dbReference type="AlphaFoldDB" id="A0A642V839"/>
<dbReference type="Gene3D" id="3.80.10.10">
    <property type="entry name" value="Ribonuclease Inhibitor"/>
    <property type="match status" value="1"/>
</dbReference>
<evidence type="ECO:0000256" key="12">
    <source>
        <dbReference type="ARBA" id="ARBA00022801"/>
    </source>
</evidence>
<comment type="catalytic activity">
    <reaction evidence="1">
        <text>Exonucleolytic cleavage of poly(A) to 5'-AMP.</text>
        <dbReference type="EC" id="3.1.13.4"/>
    </reaction>
</comment>
<keyword evidence="13" id="KW-0269">Exonuclease</keyword>
<dbReference type="Gene3D" id="3.60.10.10">
    <property type="entry name" value="Endonuclease/exonuclease/phosphatase"/>
    <property type="match status" value="1"/>
</dbReference>
<dbReference type="OrthoDB" id="428734at2759"/>